<evidence type="ECO:0000313" key="1">
    <source>
        <dbReference type="EMBL" id="CAJ1934288.1"/>
    </source>
</evidence>
<organism evidence="1 2">
    <name type="scientific">Cylindrotheca closterium</name>
    <dbReference type="NCBI Taxonomy" id="2856"/>
    <lineage>
        <taxon>Eukaryota</taxon>
        <taxon>Sar</taxon>
        <taxon>Stramenopiles</taxon>
        <taxon>Ochrophyta</taxon>
        <taxon>Bacillariophyta</taxon>
        <taxon>Bacillariophyceae</taxon>
        <taxon>Bacillariophycidae</taxon>
        <taxon>Bacillariales</taxon>
        <taxon>Bacillariaceae</taxon>
        <taxon>Cylindrotheca</taxon>
    </lineage>
</organism>
<evidence type="ECO:0000313" key="2">
    <source>
        <dbReference type="Proteomes" id="UP001295423"/>
    </source>
</evidence>
<sequence>MNYRANIPIHKRDDELSFTHSIETDNEGASTTPIVVVPDLRLHMMQCELEVAIDEHLELLRENKILKESCCEKRVTGIELEYYDLSMEHDSLLADVTRKRKEVMACKRIIQILQGEITKSIGLQSVVDLTNHPDY</sequence>
<gene>
    <name evidence="1" type="ORF">CYCCA115_LOCUS3681</name>
</gene>
<dbReference type="AlphaFoldDB" id="A0AAD2CRD5"/>
<comment type="caution">
    <text evidence="1">The sequence shown here is derived from an EMBL/GenBank/DDBJ whole genome shotgun (WGS) entry which is preliminary data.</text>
</comment>
<dbReference type="EMBL" id="CAKOGP040000335">
    <property type="protein sequence ID" value="CAJ1934288.1"/>
    <property type="molecule type" value="Genomic_DNA"/>
</dbReference>
<keyword evidence="2" id="KW-1185">Reference proteome</keyword>
<proteinExistence type="predicted"/>
<reference evidence="1" key="1">
    <citation type="submission" date="2023-08" db="EMBL/GenBank/DDBJ databases">
        <authorList>
            <person name="Audoor S."/>
            <person name="Bilcke G."/>
        </authorList>
    </citation>
    <scope>NUCLEOTIDE SEQUENCE</scope>
</reference>
<protein>
    <submittedName>
        <fullName evidence="1">Uncharacterized protein</fullName>
    </submittedName>
</protein>
<name>A0AAD2CRD5_9STRA</name>
<dbReference type="Proteomes" id="UP001295423">
    <property type="component" value="Unassembled WGS sequence"/>
</dbReference>
<accession>A0AAD2CRD5</accession>